<feature type="compositionally biased region" description="Basic and acidic residues" evidence="1">
    <location>
        <begin position="240"/>
        <end position="257"/>
    </location>
</feature>
<sequence length="553" mass="60308">MDDTRTMHAMGIDDAYHVEQVLARGPRGVTELVTIDGVGPFVRKKIPTVLAQRGVWSALGGSTCPRLPRVEATYELPDCVAVVLDYVPGPTLEQVVAERGRLQQNEAVNLAQQICEAVQELHRLGILHRDLTPANIIVADDGAHIIDLGIARPLTDTANRNRDTTALGTYGFASPEQYGFAPTDVRSDIYSLGRILGFMLTGVYPDDTRYTPLLSDDLHVTPQAARDRRACHGVRTQRTVPERDAVRPGAHLADRSRGLLRSRLCRPTARAERESAPSHRRRGCGGCRRRHRHRGGGRADSALDRGCRLRWRRSQRNVAERRIPADPSTDDDSDPVDSGTGSSTRDPAGDGAAHGNAEYGNPLELVETGWSADESGYVHYAFGLRNTSDSLCVRSPSIEITGRGEDGTVLFSATQVLMVSFPGETTYFGAQAGNGNGIIPATVDFTVLEPEDYNYETSSESASFKASNLHAASDGYGGEIFSGEISVAKDSARVRERSSQLNVSLVLRDDAGAIIYGFDTYVDWPPEGGSRPFSMDVYDPPAYDSFEVYAQPW</sequence>
<dbReference type="InterPro" id="IPR011009">
    <property type="entry name" value="Kinase-like_dom_sf"/>
</dbReference>
<dbReference type="EMBL" id="JGZJ01000002">
    <property type="protein sequence ID" value="KFI84137.1"/>
    <property type="molecule type" value="Genomic_DNA"/>
</dbReference>
<dbReference type="EC" id="2.7.11.1" evidence="3"/>
<dbReference type="Gene3D" id="1.10.510.10">
    <property type="entry name" value="Transferase(Phosphotransferase) domain 1"/>
    <property type="match status" value="1"/>
</dbReference>
<comment type="caution">
    <text evidence="3">The sequence shown here is derived from an EMBL/GenBank/DDBJ whole genome shotgun (WGS) entry which is preliminary data.</text>
</comment>
<dbReference type="CDD" id="cd14014">
    <property type="entry name" value="STKc_PknB_like"/>
    <property type="match status" value="1"/>
</dbReference>
<evidence type="ECO:0000256" key="1">
    <source>
        <dbReference type="SAM" id="MobiDB-lite"/>
    </source>
</evidence>
<dbReference type="GO" id="GO:0004674">
    <property type="term" value="F:protein serine/threonine kinase activity"/>
    <property type="evidence" value="ECO:0007669"/>
    <property type="project" value="UniProtKB-KW"/>
</dbReference>
<keyword evidence="3" id="KW-0418">Kinase</keyword>
<feature type="region of interest" description="Disordered" evidence="1">
    <location>
        <begin position="232"/>
        <end position="302"/>
    </location>
</feature>
<dbReference type="InterPro" id="IPR008266">
    <property type="entry name" value="Tyr_kinase_AS"/>
</dbReference>
<dbReference type="AlphaFoldDB" id="A0A7V8HRU0"/>
<keyword evidence="3" id="KW-0808">Transferase</keyword>
<evidence type="ECO:0000313" key="3">
    <source>
        <dbReference type="EMBL" id="KFI84137.1"/>
    </source>
</evidence>
<dbReference type="Pfam" id="PF00069">
    <property type="entry name" value="Pkinase"/>
    <property type="match status" value="1"/>
</dbReference>
<keyword evidence="3" id="KW-0723">Serine/threonine-protein kinase</keyword>
<gene>
    <name evidence="3" type="ORF">BPULL_1904</name>
</gene>
<dbReference type="PROSITE" id="PS00109">
    <property type="entry name" value="PROTEIN_KINASE_TYR"/>
    <property type="match status" value="1"/>
</dbReference>
<feature type="compositionally biased region" description="Basic residues" evidence="1">
    <location>
        <begin position="278"/>
        <end position="296"/>
    </location>
</feature>
<feature type="domain" description="Protein kinase" evidence="2">
    <location>
        <begin position="4"/>
        <end position="282"/>
    </location>
</feature>
<evidence type="ECO:0000313" key="4">
    <source>
        <dbReference type="Proteomes" id="UP000029109"/>
    </source>
</evidence>
<protein>
    <submittedName>
        <fullName evidence="3">Serine/threonine protein kinase</fullName>
        <ecNumber evidence="3">2.7.11.1</ecNumber>
    </submittedName>
</protein>
<dbReference type="PANTHER" id="PTHR24345">
    <property type="entry name" value="SERINE/THREONINE-PROTEIN KINASE PLK"/>
    <property type="match status" value="1"/>
</dbReference>
<reference evidence="3 4" key="1">
    <citation type="submission" date="2014-03" db="EMBL/GenBank/DDBJ databases">
        <title>Genomics of Bifidobacteria.</title>
        <authorList>
            <person name="Ventura M."/>
            <person name="Milani C."/>
            <person name="Lugli G.A."/>
        </authorList>
    </citation>
    <scope>NUCLEOTIDE SEQUENCE [LARGE SCALE GENOMIC DNA]</scope>
    <source>
        <strain evidence="3 4">LMG 21816</strain>
    </source>
</reference>
<feature type="region of interest" description="Disordered" evidence="1">
    <location>
        <begin position="318"/>
        <end position="359"/>
    </location>
</feature>
<organism evidence="3 4">
    <name type="scientific">Bifidobacterium pullorum</name>
    <dbReference type="NCBI Taxonomy" id="78448"/>
    <lineage>
        <taxon>Bacteria</taxon>
        <taxon>Bacillati</taxon>
        <taxon>Actinomycetota</taxon>
        <taxon>Actinomycetes</taxon>
        <taxon>Bifidobacteriales</taxon>
        <taxon>Bifidobacteriaceae</taxon>
        <taxon>Bifidobacterium</taxon>
    </lineage>
</organism>
<proteinExistence type="predicted"/>
<dbReference type="GO" id="GO:0005524">
    <property type="term" value="F:ATP binding"/>
    <property type="evidence" value="ECO:0007669"/>
    <property type="project" value="InterPro"/>
</dbReference>
<accession>A0A7V8HRU0</accession>
<dbReference type="PROSITE" id="PS50011">
    <property type="entry name" value="PROTEIN_KINASE_DOM"/>
    <property type="match status" value="1"/>
</dbReference>
<dbReference type="SMART" id="SM00220">
    <property type="entry name" value="S_TKc"/>
    <property type="match status" value="1"/>
</dbReference>
<name>A0A7V8HRU0_9BIFI</name>
<dbReference type="Proteomes" id="UP000029109">
    <property type="component" value="Unassembled WGS sequence"/>
</dbReference>
<dbReference type="SUPFAM" id="SSF56112">
    <property type="entry name" value="Protein kinase-like (PK-like)"/>
    <property type="match status" value="1"/>
</dbReference>
<evidence type="ECO:0000259" key="2">
    <source>
        <dbReference type="PROSITE" id="PS50011"/>
    </source>
</evidence>
<dbReference type="InterPro" id="IPR000719">
    <property type="entry name" value="Prot_kinase_dom"/>
</dbReference>